<name>I0H9C3_ACTM4</name>
<dbReference type="PATRIC" id="fig|512565.3.peg.4376"/>
<dbReference type="eggNOG" id="COG0596">
    <property type="taxonomic scope" value="Bacteria"/>
</dbReference>
<dbReference type="AlphaFoldDB" id="I0H9C3"/>
<dbReference type="STRING" id="512565.AMIS_43900"/>
<keyword evidence="3" id="KW-1185">Reference proteome</keyword>
<sequence length="292" mass="30404">MEKNVTAPDRLGVTLLPDGRRLGWAEWGPASGTPVLFCPGAATSRSLGFGAHLLAGLGDHGVRLISVDRPGLGASDPAPGRTLLDFAGDMTSLVGLRELTGVRGIGFSQGAPFLLACAAAGTLDAAAVVAGTDELAHPSFAASLIPDVAAMVDAVRSDPVAAERFFAGWGDADGFWQRILSMAGDGDRAVYTDPAFAEAYRRALHEAFVQGPGGYARDTVLASARWPFDPADVRIPVDLWYGDADTSPVHSPDLGATLASRLPDARRHVVAGAGGALLWTHAEPILETLMSR</sequence>
<dbReference type="Proteomes" id="UP000007882">
    <property type="component" value="Chromosome"/>
</dbReference>
<dbReference type="GO" id="GO:0003824">
    <property type="term" value="F:catalytic activity"/>
    <property type="evidence" value="ECO:0007669"/>
    <property type="project" value="UniProtKB-ARBA"/>
</dbReference>
<dbReference type="InterPro" id="IPR029058">
    <property type="entry name" value="AB_hydrolase_fold"/>
</dbReference>
<dbReference type="OrthoDB" id="9800988at2"/>
<dbReference type="InterPro" id="IPR000073">
    <property type="entry name" value="AB_hydrolase_1"/>
</dbReference>
<feature type="domain" description="AB hydrolase-1" evidence="1">
    <location>
        <begin position="35"/>
        <end position="274"/>
    </location>
</feature>
<gene>
    <name evidence="2" type="ordered locus">AMIS_43900</name>
</gene>
<accession>I0H9C3</accession>
<dbReference type="HOGENOM" id="CLU_020336_49_0_11"/>
<evidence type="ECO:0000313" key="2">
    <source>
        <dbReference type="EMBL" id="BAL89610.1"/>
    </source>
</evidence>
<evidence type="ECO:0000313" key="3">
    <source>
        <dbReference type="Proteomes" id="UP000007882"/>
    </source>
</evidence>
<reference evidence="2 3" key="1">
    <citation type="submission" date="2012-02" db="EMBL/GenBank/DDBJ databases">
        <title>Complete genome sequence of Actinoplanes missouriensis 431 (= NBRC 102363).</title>
        <authorList>
            <person name="Ohnishi Y."/>
            <person name="Ishikawa J."/>
            <person name="Sekine M."/>
            <person name="Hosoyama A."/>
            <person name="Harada T."/>
            <person name="Narita H."/>
            <person name="Hata T."/>
            <person name="Konno Y."/>
            <person name="Tutikane K."/>
            <person name="Fujita N."/>
            <person name="Horinouchi S."/>
            <person name="Hayakawa M."/>
        </authorList>
    </citation>
    <scope>NUCLEOTIDE SEQUENCE [LARGE SCALE GENOMIC DNA]</scope>
    <source>
        <strain evidence="3">ATCC 14538 / DSM 43046 / CBS 188.64 / JCM 3121 / NBRC 102363 / NCIMB 12654 / NRRL B-3342 / UNCC 431</strain>
    </source>
</reference>
<dbReference type="EMBL" id="AP012319">
    <property type="protein sequence ID" value="BAL89610.1"/>
    <property type="molecule type" value="Genomic_DNA"/>
</dbReference>
<evidence type="ECO:0000259" key="1">
    <source>
        <dbReference type="Pfam" id="PF12697"/>
    </source>
</evidence>
<dbReference type="KEGG" id="ams:AMIS_43900"/>
<dbReference type="PANTHER" id="PTHR45763">
    <property type="entry name" value="HYDROLASE, ALPHA/BETA FOLD FAMILY PROTEIN, EXPRESSED-RELATED"/>
    <property type="match status" value="1"/>
</dbReference>
<dbReference type="PANTHER" id="PTHR45763:SF46">
    <property type="entry name" value="AB HYDROLASE-1 DOMAIN-CONTAINING PROTEIN"/>
    <property type="match status" value="1"/>
</dbReference>
<dbReference type="Pfam" id="PF12697">
    <property type="entry name" value="Abhydrolase_6"/>
    <property type="match status" value="1"/>
</dbReference>
<dbReference type="Gene3D" id="3.40.50.1820">
    <property type="entry name" value="alpha/beta hydrolase"/>
    <property type="match status" value="1"/>
</dbReference>
<organism evidence="2 3">
    <name type="scientific">Actinoplanes missouriensis (strain ATCC 14538 / DSM 43046 / CBS 188.64 / JCM 3121 / NBRC 102363 / NCIMB 12654 / NRRL B-3342 / UNCC 431)</name>
    <dbReference type="NCBI Taxonomy" id="512565"/>
    <lineage>
        <taxon>Bacteria</taxon>
        <taxon>Bacillati</taxon>
        <taxon>Actinomycetota</taxon>
        <taxon>Actinomycetes</taxon>
        <taxon>Micromonosporales</taxon>
        <taxon>Micromonosporaceae</taxon>
        <taxon>Actinoplanes</taxon>
    </lineage>
</organism>
<protein>
    <recommendedName>
        <fullName evidence="1">AB hydrolase-1 domain-containing protein</fullName>
    </recommendedName>
</protein>
<proteinExistence type="predicted"/>
<dbReference type="SUPFAM" id="SSF53474">
    <property type="entry name" value="alpha/beta-Hydrolases"/>
    <property type="match status" value="1"/>
</dbReference>